<gene>
    <name evidence="2" type="ORF">I8J31_13330</name>
</gene>
<feature type="transmembrane region" description="Helical" evidence="1">
    <location>
        <begin position="288"/>
        <end position="311"/>
    </location>
</feature>
<feature type="transmembrane region" description="Helical" evidence="1">
    <location>
        <begin position="7"/>
        <end position="31"/>
    </location>
</feature>
<feature type="transmembrane region" description="Helical" evidence="1">
    <location>
        <begin position="118"/>
        <end position="139"/>
    </location>
</feature>
<dbReference type="RefSeq" id="WP_199469068.1">
    <property type="nucleotide sequence ID" value="NZ_JAEMNX010000015.1"/>
</dbReference>
<dbReference type="AlphaFoldDB" id="A0A934JXA2"/>
<keyword evidence="1" id="KW-0472">Membrane</keyword>
<dbReference type="Proteomes" id="UP000628710">
    <property type="component" value="Unassembled WGS sequence"/>
</dbReference>
<keyword evidence="3" id="KW-1185">Reference proteome</keyword>
<feature type="transmembrane region" description="Helical" evidence="1">
    <location>
        <begin position="323"/>
        <end position="350"/>
    </location>
</feature>
<keyword evidence="1" id="KW-1133">Transmembrane helix</keyword>
<evidence type="ECO:0000313" key="2">
    <source>
        <dbReference type="EMBL" id="MBJ7538662.1"/>
    </source>
</evidence>
<accession>A0A934JXA2</accession>
<organism evidence="2 3">
    <name type="scientific">Marinomonas transparens</name>
    <dbReference type="NCBI Taxonomy" id="2795388"/>
    <lineage>
        <taxon>Bacteria</taxon>
        <taxon>Pseudomonadati</taxon>
        <taxon>Pseudomonadota</taxon>
        <taxon>Gammaproteobacteria</taxon>
        <taxon>Oceanospirillales</taxon>
        <taxon>Oceanospirillaceae</taxon>
        <taxon>Marinomonas</taxon>
    </lineage>
</organism>
<protein>
    <submittedName>
        <fullName evidence="2">Uncharacterized protein</fullName>
    </submittedName>
</protein>
<name>A0A934JXA2_9GAMM</name>
<feature type="transmembrane region" description="Helical" evidence="1">
    <location>
        <begin position="81"/>
        <end position="98"/>
    </location>
</feature>
<sequence length="420" mass="46147">MKAIQKHVGWFVLGTLVFYLLSFAQWAPLWLPTLFAWGANIVMWQALPKGARRQVSILMGIGIAALIFAASKGVWMTWQQVLAVNIPLLAMFVAVSFLDLTGPTDAKRPLPKGLKAIINTAFGVHLLGSVINLSVLMIFADRIKGSGKLTHAQQFLLSRCFAATAWWSPFFIATGVAITYSPGMKWQDTVIPGVCMAVIAIILSSINAYRHTNEEFQGYPIRLESLFIPSCLAGAVILFHYFWPTTSILVLICLLSPSTAILFMSTKPRGKTLFHFIDHKLPLIGSQFALFLGAGIFSNGIAAIILCYPELFNLQSFNFSPLLFSTVLAGMILISYLGIHPLVSIAIVSPMLLPLQPHPTQLGFLFLSAWAISAGSSALTGLGLLMTSRYGIPAKAIMANNWYYALIMWLLCTLTNWLFL</sequence>
<evidence type="ECO:0000256" key="1">
    <source>
        <dbReference type="SAM" id="Phobius"/>
    </source>
</evidence>
<dbReference type="EMBL" id="JAEMNX010000015">
    <property type="protein sequence ID" value="MBJ7538662.1"/>
    <property type="molecule type" value="Genomic_DNA"/>
</dbReference>
<feature type="transmembrane region" description="Helical" evidence="1">
    <location>
        <begin position="248"/>
        <end position="267"/>
    </location>
</feature>
<feature type="transmembrane region" description="Helical" evidence="1">
    <location>
        <begin position="51"/>
        <end position="69"/>
    </location>
</feature>
<comment type="caution">
    <text evidence="2">The sequence shown here is derived from an EMBL/GenBank/DDBJ whole genome shotgun (WGS) entry which is preliminary data.</text>
</comment>
<feature type="transmembrane region" description="Helical" evidence="1">
    <location>
        <begin position="362"/>
        <end position="382"/>
    </location>
</feature>
<feature type="transmembrane region" description="Helical" evidence="1">
    <location>
        <begin position="402"/>
        <end position="419"/>
    </location>
</feature>
<evidence type="ECO:0000313" key="3">
    <source>
        <dbReference type="Proteomes" id="UP000628710"/>
    </source>
</evidence>
<feature type="transmembrane region" description="Helical" evidence="1">
    <location>
        <begin position="190"/>
        <end position="209"/>
    </location>
</feature>
<feature type="transmembrane region" description="Helical" evidence="1">
    <location>
        <begin position="160"/>
        <end position="178"/>
    </location>
</feature>
<keyword evidence="1" id="KW-0812">Transmembrane</keyword>
<reference evidence="2" key="1">
    <citation type="submission" date="2020-12" db="EMBL/GenBank/DDBJ databases">
        <title>Marinomonas arctica sp. nov., a psychrotolerant bacterium isolated from the Arctic.</title>
        <authorList>
            <person name="Zhang Y."/>
        </authorList>
    </citation>
    <scope>NUCLEOTIDE SEQUENCE</scope>
    <source>
        <strain evidence="2">C1424</strain>
    </source>
</reference>
<proteinExistence type="predicted"/>